<reference evidence="2" key="1">
    <citation type="submission" date="2020-02" db="EMBL/GenBank/DDBJ databases">
        <authorList>
            <person name="Meier V. D."/>
        </authorList>
    </citation>
    <scope>NUCLEOTIDE SEQUENCE</scope>
    <source>
        <strain evidence="2">AVDCRST_MAG93</strain>
    </source>
</reference>
<feature type="non-terminal residue" evidence="2">
    <location>
        <position position="1"/>
    </location>
</feature>
<feature type="region of interest" description="Disordered" evidence="1">
    <location>
        <begin position="13"/>
        <end position="50"/>
    </location>
</feature>
<gene>
    <name evidence="2" type="ORF">AVDCRST_MAG93-9790</name>
</gene>
<evidence type="ECO:0000313" key="2">
    <source>
        <dbReference type="EMBL" id="CAA9392248.1"/>
    </source>
</evidence>
<name>A0A6J4NPP7_9CHLR</name>
<protein>
    <submittedName>
        <fullName evidence="2">Uncharacterized protein</fullName>
    </submittedName>
</protein>
<dbReference type="EMBL" id="CADCTR010003286">
    <property type="protein sequence ID" value="CAA9392248.1"/>
    <property type="molecule type" value="Genomic_DNA"/>
</dbReference>
<sequence length="50" mass="5796">DTPRQKFGVCHATHREEPMREVPDRSPRNYGSGLRRSSPVLRLPEPRNLV</sequence>
<feature type="non-terminal residue" evidence="2">
    <location>
        <position position="50"/>
    </location>
</feature>
<accession>A0A6J4NPP7</accession>
<proteinExistence type="predicted"/>
<feature type="compositionally biased region" description="Basic and acidic residues" evidence="1">
    <location>
        <begin position="13"/>
        <end position="27"/>
    </location>
</feature>
<organism evidence="2">
    <name type="scientific">uncultured Chloroflexia bacterium</name>
    <dbReference type="NCBI Taxonomy" id="1672391"/>
    <lineage>
        <taxon>Bacteria</taxon>
        <taxon>Bacillati</taxon>
        <taxon>Chloroflexota</taxon>
        <taxon>Chloroflexia</taxon>
        <taxon>environmental samples</taxon>
    </lineage>
</organism>
<evidence type="ECO:0000256" key="1">
    <source>
        <dbReference type="SAM" id="MobiDB-lite"/>
    </source>
</evidence>
<dbReference type="AlphaFoldDB" id="A0A6J4NPP7"/>